<dbReference type="InterPro" id="IPR015422">
    <property type="entry name" value="PyrdxlP-dep_Trfase_small"/>
</dbReference>
<evidence type="ECO:0000259" key="5">
    <source>
        <dbReference type="Pfam" id="PF00155"/>
    </source>
</evidence>
<dbReference type="PANTHER" id="PTHR43807:SF20">
    <property type="entry name" value="FI04487P"/>
    <property type="match status" value="1"/>
</dbReference>
<evidence type="ECO:0000313" key="6">
    <source>
        <dbReference type="EMBL" id="MFD1002628.1"/>
    </source>
</evidence>
<dbReference type="PANTHER" id="PTHR43807">
    <property type="entry name" value="FI04487P"/>
    <property type="match status" value="1"/>
</dbReference>
<organism evidence="6 7">
    <name type="scientific">Ohtaekwangia kribbensis</name>
    <dbReference type="NCBI Taxonomy" id="688913"/>
    <lineage>
        <taxon>Bacteria</taxon>
        <taxon>Pseudomonadati</taxon>
        <taxon>Bacteroidota</taxon>
        <taxon>Cytophagia</taxon>
        <taxon>Cytophagales</taxon>
        <taxon>Fulvivirgaceae</taxon>
        <taxon>Ohtaekwangia</taxon>
    </lineage>
</organism>
<dbReference type="GO" id="GO:0008483">
    <property type="term" value="F:transaminase activity"/>
    <property type="evidence" value="ECO:0007669"/>
    <property type="project" value="UniProtKB-KW"/>
</dbReference>
<reference evidence="7" key="1">
    <citation type="journal article" date="2019" name="Int. J. Syst. Evol. Microbiol.">
        <title>The Global Catalogue of Microorganisms (GCM) 10K type strain sequencing project: providing services to taxonomists for standard genome sequencing and annotation.</title>
        <authorList>
            <consortium name="The Broad Institute Genomics Platform"/>
            <consortium name="The Broad Institute Genome Sequencing Center for Infectious Disease"/>
            <person name="Wu L."/>
            <person name="Ma J."/>
        </authorList>
    </citation>
    <scope>NUCLEOTIDE SEQUENCE [LARGE SCALE GENOMIC DNA]</scope>
    <source>
        <strain evidence="7">CCUG 58938</strain>
    </source>
</reference>
<dbReference type="RefSeq" id="WP_377584011.1">
    <property type="nucleotide sequence ID" value="NZ_JBHTKA010000008.1"/>
</dbReference>
<dbReference type="InterPro" id="IPR051326">
    <property type="entry name" value="Kynurenine-oxoglutarate_AT"/>
</dbReference>
<keyword evidence="4" id="KW-0663">Pyridoxal phosphate</keyword>
<proteinExistence type="predicted"/>
<sequence>MNIPSRLPDVGTSIFSVMSKMALDNGAINLSQGFPDFSIDEKIIQLVSRYMLEGNNQYAPMPGTPALRTIIAQVVEATYGRKIDAETEITITAGATEGIFSIIAAFISASDEVILFDPSYDSYSPAIRLNGGIPVHINVYPPDFSIDWDAVRAKITPRTRMVMINTPHNPCGSVLHERDLLELEKIVLEHNLLVLSDEVYERLIFDGLTHQSVLRYPALASRSLAVFSFGKTFHATGWKAGYVVAPEYLTKEVRKTHQFIVFSVNTPVQLALAEYMRTPEHYQSLGKFYQQKRDFFLKQIEGSSFEPLPCSGSYFQVVSYKNISKKSDVAMAEDLTKNFKVAAIPVSVFYNDKTDNHLLRFCFAKKEETLAKAGEILRKI</sequence>
<dbReference type="Gene3D" id="3.90.1150.10">
    <property type="entry name" value="Aspartate Aminotransferase, domain 1"/>
    <property type="match status" value="1"/>
</dbReference>
<keyword evidence="2 6" id="KW-0032">Aminotransferase</keyword>
<dbReference type="Pfam" id="PF00155">
    <property type="entry name" value="Aminotran_1_2"/>
    <property type="match status" value="1"/>
</dbReference>
<evidence type="ECO:0000256" key="1">
    <source>
        <dbReference type="ARBA" id="ARBA00001933"/>
    </source>
</evidence>
<dbReference type="NCBIfam" id="NF006569">
    <property type="entry name" value="PRK09082.1"/>
    <property type="match status" value="1"/>
</dbReference>
<name>A0ABW3KB89_9BACT</name>
<dbReference type="InterPro" id="IPR004839">
    <property type="entry name" value="Aminotransferase_I/II_large"/>
</dbReference>
<dbReference type="CDD" id="cd00609">
    <property type="entry name" value="AAT_like"/>
    <property type="match status" value="1"/>
</dbReference>
<comment type="caution">
    <text evidence="6">The sequence shown here is derived from an EMBL/GenBank/DDBJ whole genome shotgun (WGS) entry which is preliminary data.</text>
</comment>
<evidence type="ECO:0000313" key="7">
    <source>
        <dbReference type="Proteomes" id="UP001597112"/>
    </source>
</evidence>
<accession>A0ABW3KB89</accession>
<dbReference type="EMBL" id="JBHTKA010000008">
    <property type="protein sequence ID" value="MFD1002628.1"/>
    <property type="molecule type" value="Genomic_DNA"/>
</dbReference>
<evidence type="ECO:0000256" key="3">
    <source>
        <dbReference type="ARBA" id="ARBA00022679"/>
    </source>
</evidence>
<keyword evidence="3" id="KW-0808">Transferase</keyword>
<dbReference type="Gene3D" id="3.40.640.10">
    <property type="entry name" value="Type I PLP-dependent aspartate aminotransferase-like (Major domain)"/>
    <property type="match status" value="1"/>
</dbReference>
<dbReference type="Proteomes" id="UP001597112">
    <property type="component" value="Unassembled WGS sequence"/>
</dbReference>
<protein>
    <submittedName>
        <fullName evidence="6">Methionine aminotransferase</fullName>
    </submittedName>
</protein>
<dbReference type="InterPro" id="IPR015424">
    <property type="entry name" value="PyrdxlP-dep_Trfase"/>
</dbReference>
<keyword evidence="7" id="KW-1185">Reference proteome</keyword>
<dbReference type="InterPro" id="IPR015421">
    <property type="entry name" value="PyrdxlP-dep_Trfase_major"/>
</dbReference>
<evidence type="ECO:0000256" key="2">
    <source>
        <dbReference type="ARBA" id="ARBA00022576"/>
    </source>
</evidence>
<feature type="domain" description="Aminotransferase class I/classII large" evidence="5">
    <location>
        <begin position="28"/>
        <end position="373"/>
    </location>
</feature>
<comment type="cofactor">
    <cofactor evidence="1">
        <name>pyridoxal 5'-phosphate</name>
        <dbReference type="ChEBI" id="CHEBI:597326"/>
    </cofactor>
</comment>
<gene>
    <name evidence="6" type="ORF">ACFQ21_25105</name>
</gene>
<dbReference type="SUPFAM" id="SSF53383">
    <property type="entry name" value="PLP-dependent transferases"/>
    <property type="match status" value="1"/>
</dbReference>
<evidence type="ECO:0000256" key="4">
    <source>
        <dbReference type="ARBA" id="ARBA00022898"/>
    </source>
</evidence>